<dbReference type="OrthoDB" id="197113at2"/>
<gene>
    <name evidence="1" type="ORF">E1832_13850</name>
</gene>
<proteinExistence type="predicted"/>
<dbReference type="InterPro" id="IPR016155">
    <property type="entry name" value="Mopterin_synth/thiamin_S_b"/>
</dbReference>
<reference evidence="1 2" key="1">
    <citation type="submission" date="2019-03" db="EMBL/GenBank/DDBJ databases">
        <title>Ruegeria lutea sp. nov., a novel strain, isolated from marine sediment, the Masan Bay, South Korea.</title>
        <authorList>
            <person name="Kim J."/>
            <person name="Kim D.-Y."/>
            <person name="Lee S.-S."/>
        </authorList>
    </citation>
    <scope>NUCLEOTIDE SEQUENCE [LARGE SCALE GENOMIC DNA]</scope>
    <source>
        <strain evidence="1 2">318-1</strain>
    </source>
</reference>
<accession>A0A4V3AR94</accession>
<dbReference type="AlphaFoldDB" id="A0A4V3AR94"/>
<evidence type="ECO:0000313" key="2">
    <source>
        <dbReference type="Proteomes" id="UP000295301"/>
    </source>
</evidence>
<dbReference type="InterPro" id="IPR003749">
    <property type="entry name" value="ThiS/MoaD-like"/>
</dbReference>
<evidence type="ECO:0000313" key="1">
    <source>
        <dbReference type="EMBL" id="TDK45737.1"/>
    </source>
</evidence>
<dbReference type="SUPFAM" id="SSF54285">
    <property type="entry name" value="MoaD/ThiS"/>
    <property type="match status" value="1"/>
</dbReference>
<dbReference type="Gene3D" id="3.10.20.30">
    <property type="match status" value="1"/>
</dbReference>
<dbReference type="Proteomes" id="UP000295301">
    <property type="component" value="Unassembled WGS sequence"/>
</dbReference>
<name>A0A4V3AR94_9RHOB</name>
<keyword evidence="2" id="KW-1185">Reference proteome</keyword>
<dbReference type="EMBL" id="SMUV01000068">
    <property type="protein sequence ID" value="TDK45737.1"/>
    <property type="molecule type" value="Genomic_DNA"/>
</dbReference>
<dbReference type="InterPro" id="IPR012675">
    <property type="entry name" value="Beta-grasp_dom_sf"/>
</dbReference>
<organism evidence="1 2">
    <name type="scientific">Antarcticimicrobium luteum</name>
    <dbReference type="NCBI Taxonomy" id="2547397"/>
    <lineage>
        <taxon>Bacteria</taxon>
        <taxon>Pseudomonadati</taxon>
        <taxon>Pseudomonadota</taxon>
        <taxon>Alphaproteobacteria</taxon>
        <taxon>Rhodobacterales</taxon>
        <taxon>Paracoccaceae</taxon>
        <taxon>Antarcticimicrobium</taxon>
    </lineage>
</organism>
<protein>
    <submittedName>
        <fullName evidence="1">Uncharacterized protein</fullName>
    </submittedName>
</protein>
<sequence>MKITINGTATEVRADTLAAVLDELGYGGAKVATAVNESFVPAAARAHTALQDLAAEVLADRTVLHVTHDAAEAARLGHRVLLMTGEGITNVTPPEAPTPRLYDAPETLAFQGRLLRLLMEAA</sequence>
<comment type="caution">
    <text evidence="1">The sequence shown here is derived from an EMBL/GenBank/DDBJ whole genome shotgun (WGS) entry which is preliminary data.</text>
</comment>
<dbReference type="CDD" id="cd00565">
    <property type="entry name" value="Ubl_ThiS"/>
    <property type="match status" value="1"/>
</dbReference>
<dbReference type="RefSeq" id="WP_133360351.1">
    <property type="nucleotide sequence ID" value="NZ_SMUV01000068.1"/>
</dbReference>
<dbReference type="Pfam" id="PF02597">
    <property type="entry name" value="ThiS"/>
    <property type="match status" value="1"/>
</dbReference>